<evidence type="ECO:0000313" key="7">
    <source>
        <dbReference type="EMBL" id="AFO97841.1"/>
    </source>
</evidence>
<sequence length="193" mass="21476">MADDLDQLLDEVESRFCGQSAPRQRNKGAGERVSLSPDTSEGSSKEDDLSDMIEDIFHDDPIISNSSKPGPRTADSGGKRSSSQVQGRKCCPVYLGGSSAPLGIGTNISPRTCDQLRCTACDFKVVTIDDYEWDKSCDYLFFRNNMPDLNKLKGKLLKRRGGRAYACQCTWRSIQDLTDLKGDQQIRWVCGRH</sequence>
<keyword evidence="3" id="KW-0963">Cytoplasm</keyword>
<dbReference type="PANTHER" id="PTHR33958">
    <property type="entry name" value="PROTEIN C8ORF37"/>
    <property type="match status" value="1"/>
</dbReference>
<dbReference type="InterPro" id="IPR029239">
    <property type="entry name" value="CFAP418"/>
</dbReference>
<evidence type="ECO:0000256" key="4">
    <source>
        <dbReference type="ARBA" id="ARBA00024819"/>
    </source>
</evidence>
<dbReference type="KEGG" id="cmk:103175127"/>
<dbReference type="GO" id="GO:0001917">
    <property type="term" value="C:photoreceptor inner segment"/>
    <property type="evidence" value="ECO:0007669"/>
    <property type="project" value="UniProtKB-SubCell"/>
</dbReference>
<reference evidence="7" key="1">
    <citation type="journal article" date="2014" name="Nature">
        <title>Elephant shark genome provides unique insights into gnathostome evolution.</title>
        <authorList>
            <consortium name="International Elephant Shark Genome Sequencing Consortium"/>
            <person name="Venkatesh B."/>
            <person name="Lee A.P."/>
            <person name="Ravi V."/>
            <person name="Maurya A.K."/>
            <person name="Lian M.M."/>
            <person name="Swann J.B."/>
            <person name="Ohta Y."/>
            <person name="Flajnik M.F."/>
            <person name="Sutoh Y."/>
            <person name="Kasahara M."/>
            <person name="Hoon S."/>
            <person name="Gangu V."/>
            <person name="Roy S.W."/>
            <person name="Irimia M."/>
            <person name="Korzh V."/>
            <person name="Kondrychyn I."/>
            <person name="Lim Z.W."/>
            <person name="Tay B.H."/>
            <person name="Tohari S."/>
            <person name="Kong K.W."/>
            <person name="Ho S."/>
            <person name="Lorente-Galdos B."/>
            <person name="Quilez J."/>
            <person name="Marques-Bonet T."/>
            <person name="Raney B.J."/>
            <person name="Ingham P.W."/>
            <person name="Tay A."/>
            <person name="Hillier L.W."/>
            <person name="Minx P."/>
            <person name="Boehm T."/>
            <person name="Wilson R.K."/>
            <person name="Brenner S."/>
            <person name="Warren W.C."/>
        </authorList>
    </citation>
    <scope>NUCLEOTIDE SEQUENCE</scope>
    <source>
        <tissue evidence="7">Brain</tissue>
    </source>
</reference>
<comment type="function">
    <text evidence="4">May be involved in photoreceptor outer segment disk morphogenesis.</text>
</comment>
<comment type="subcellular location">
    <subcellularLocation>
        <location evidence="2">Cytoplasm</location>
    </subcellularLocation>
    <subcellularLocation>
        <location evidence="1">Photoreceptor inner segment</location>
    </subcellularLocation>
</comment>
<dbReference type="PANTHER" id="PTHR33958:SF1">
    <property type="entry name" value="CILIA- AND FLAGELLA-ASSOCIATED PROTEIN 418"/>
    <property type="match status" value="1"/>
</dbReference>
<evidence type="ECO:0000256" key="2">
    <source>
        <dbReference type="ARBA" id="ARBA00004496"/>
    </source>
</evidence>
<dbReference type="GO" id="GO:0005829">
    <property type="term" value="C:cytosol"/>
    <property type="evidence" value="ECO:0007669"/>
    <property type="project" value="TreeGrafter"/>
</dbReference>
<organism evidence="7">
    <name type="scientific">Callorhinchus milii</name>
    <name type="common">Ghost shark</name>
    <dbReference type="NCBI Taxonomy" id="7868"/>
    <lineage>
        <taxon>Eukaryota</taxon>
        <taxon>Metazoa</taxon>
        <taxon>Chordata</taxon>
        <taxon>Craniata</taxon>
        <taxon>Vertebrata</taxon>
        <taxon>Chondrichthyes</taxon>
        <taxon>Holocephali</taxon>
        <taxon>Chimaeriformes</taxon>
        <taxon>Callorhinchidae</taxon>
        <taxon>Callorhinchus</taxon>
    </lineage>
</organism>
<evidence type="ECO:0000256" key="1">
    <source>
        <dbReference type="ARBA" id="ARBA00004437"/>
    </source>
</evidence>
<name>V9KIG5_CALMI</name>
<feature type="compositionally biased region" description="Acidic residues" evidence="6">
    <location>
        <begin position="1"/>
        <end position="11"/>
    </location>
</feature>
<proteinExistence type="evidence at transcript level"/>
<dbReference type="CTD" id="157657"/>
<accession>V9KIG5</accession>
<dbReference type="EMBL" id="JW865324">
    <property type="protein sequence ID" value="AFO97841.1"/>
    <property type="molecule type" value="mRNA"/>
</dbReference>
<evidence type="ECO:0000256" key="3">
    <source>
        <dbReference type="ARBA" id="ARBA00022490"/>
    </source>
</evidence>
<dbReference type="OrthoDB" id="259905at2759"/>
<protein>
    <recommendedName>
        <fullName evidence="5">Cilia- and flagella-associated protein 418</fullName>
    </recommendedName>
</protein>
<dbReference type="Pfam" id="PF14996">
    <property type="entry name" value="RMP"/>
    <property type="match status" value="1"/>
</dbReference>
<dbReference type="AlphaFoldDB" id="V9KIG5"/>
<dbReference type="GeneID" id="103175127"/>
<feature type="region of interest" description="Disordered" evidence="6">
    <location>
        <begin position="1"/>
        <end position="85"/>
    </location>
</feature>
<evidence type="ECO:0000256" key="5">
    <source>
        <dbReference type="ARBA" id="ARBA00026215"/>
    </source>
</evidence>
<evidence type="ECO:0000256" key="6">
    <source>
        <dbReference type="SAM" id="MobiDB-lite"/>
    </source>
</evidence>
<dbReference type="RefSeq" id="XP_042188450.1">
    <property type="nucleotide sequence ID" value="XM_042332516.1"/>
</dbReference>